<organism evidence="4 5">
    <name type="scientific">Parasphingorhabdus halotolerans</name>
    <dbReference type="NCBI Taxonomy" id="2725558"/>
    <lineage>
        <taxon>Bacteria</taxon>
        <taxon>Pseudomonadati</taxon>
        <taxon>Pseudomonadota</taxon>
        <taxon>Alphaproteobacteria</taxon>
        <taxon>Sphingomonadales</taxon>
        <taxon>Sphingomonadaceae</taxon>
        <taxon>Parasphingorhabdus</taxon>
    </lineage>
</organism>
<evidence type="ECO:0000259" key="3">
    <source>
        <dbReference type="PROSITE" id="PS51168"/>
    </source>
</evidence>
<dbReference type="EC" id="5.4.99.5" evidence="1"/>
<accession>A0A6H2DQB0</accession>
<dbReference type="GO" id="GO:0046417">
    <property type="term" value="P:chorismate metabolic process"/>
    <property type="evidence" value="ECO:0007669"/>
    <property type="project" value="InterPro"/>
</dbReference>
<evidence type="ECO:0000313" key="5">
    <source>
        <dbReference type="Proteomes" id="UP000501600"/>
    </source>
</evidence>
<keyword evidence="5" id="KW-1185">Reference proteome</keyword>
<dbReference type="PROSITE" id="PS51168">
    <property type="entry name" value="CHORISMATE_MUT_2"/>
    <property type="match status" value="1"/>
</dbReference>
<dbReference type="GO" id="GO:0004106">
    <property type="term" value="F:chorismate mutase activity"/>
    <property type="evidence" value="ECO:0007669"/>
    <property type="project" value="UniProtKB-EC"/>
</dbReference>
<dbReference type="EMBL" id="CP051217">
    <property type="protein sequence ID" value="QJB70580.1"/>
    <property type="molecule type" value="Genomic_DNA"/>
</dbReference>
<keyword evidence="2" id="KW-0413">Isomerase</keyword>
<gene>
    <name evidence="4" type="ORF">HF685_00175</name>
</gene>
<dbReference type="SUPFAM" id="SSF48600">
    <property type="entry name" value="Chorismate mutase II"/>
    <property type="match status" value="1"/>
</dbReference>
<dbReference type="SMART" id="SM00830">
    <property type="entry name" value="CM_2"/>
    <property type="match status" value="1"/>
</dbReference>
<reference evidence="4 5" key="1">
    <citation type="submission" date="2020-04" db="EMBL/GenBank/DDBJ databases">
        <title>Genome sequence for Sphingorhabdus sp. strain M1.</title>
        <authorList>
            <person name="Park S.-J."/>
        </authorList>
    </citation>
    <scope>NUCLEOTIDE SEQUENCE [LARGE SCALE GENOMIC DNA]</scope>
    <source>
        <strain evidence="4 5">JK6</strain>
    </source>
</reference>
<evidence type="ECO:0000256" key="1">
    <source>
        <dbReference type="ARBA" id="ARBA00012404"/>
    </source>
</evidence>
<sequence length="94" mass="10829">MENMSDVRIQVDRIDSEIVQLLSQRFACMTAAARIKGDRDTVRDEDRKSQVIQNVKDMAAQHGVPVPMVAAIWEMLVETSISYEFQKWDSIRDD</sequence>
<feature type="domain" description="Chorismate mutase" evidence="3">
    <location>
        <begin position="1"/>
        <end position="88"/>
    </location>
</feature>
<proteinExistence type="predicted"/>
<dbReference type="AlphaFoldDB" id="A0A6H2DQB0"/>
<name>A0A6H2DQB0_9SPHN</name>
<dbReference type="InterPro" id="IPR002701">
    <property type="entry name" value="CM_II_prokaryot"/>
</dbReference>
<dbReference type="InterPro" id="IPR036263">
    <property type="entry name" value="Chorismate_II_sf"/>
</dbReference>
<dbReference type="Pfam" id="PF01817">
    <property type="entry name" value="CM_2"/>
    <property type="match status" value="1"/>
</dbReference>
<dbReference type="InterPro" id="IPR051331">
    <property type="entry name" value="Chorismate_mutase-related"/>
</dbReference>
<dbReference type="PANTHER" id="PTHR38041">
    <property type="entry name" value="CHORISMATE MUTASE"/>
    <property type="match status" value="1"/>
</dbReference>
<dbReference type="Gene3D" id="1.20.59.10">
    <property type="entry name" value="Chorismate mutase"/>
    <property type="match status" value="1"/>
</dbReference>
<protein>
    <recommendedName>
        <fullName evidence="1">chorismate mutase</fullName>
        <ecNumber evidence="1">5.4.99.5</ecNumber>
    </recommendedName>
</protein>
<dbReference type="KEGG" id="phao:HF685_00175"/>
<dbReference type="Proteomes" id="UP000501600">
    <property type="component" value="Chromosome"/>
</dbReference>
<evidence type="ECO:0000256" key="2">
    <source>
        <dbReference type="ARBA" id="ARBA00023235"/>
    </source>
</evidence>
<evidence type="ECO:0000313" key="4">
    <source>
        <dbReference type="EMBL" id="QJB70580.1"/>
    </source>
</evidence>
<dbReference type="GO" id="GO:0009697">
    <property type="term" value="P:salicylic acid biosynthetic process"/>
    <property type="evidence" value="ECO:0007669"/>
    <property type="project" value="TreeGrafter"/>
</dbReference>
<dbReference type="InterPro" id="IPR036979">
    <property type="entry name" value="CM_dom_sf"/>
</dbReference>
<dbReference type="PANTHER" id="PTHR38041:SF1">
    <property type="entry name" value="CHORISMATE MUTASE"/>
    <property type="match status" value="1"/>
</dbReference>